<gene>
    <name evidence="2" type="ORF">KXQ929_LOCUS31241</name>
</gene>
<protein>
    <submittedName>
        <fullName evidence="2">Uncharacterized protein</fullName>
    </submittedName>
</protein>
<evidence type="ECO:0000256" key="1">
    <source>
        <dbReference type="SAM" id="Phobius"/>
    </source>
</evidence>
<keyword evidence="1" id="KW-0812">Transmembrane</keyword>
<feature type="non-terminal residue" evidence="2">
    <location>
        <position position="1"/>
    </location>
</feature>
<comment type="caution">
    <text evidence="2">The sequence shown here is derived from an EMBL/GenBank/DDBJ whole genome shotgun (WGS) entry which is preliminary data.</text>
</comment>
<feature type="transmembrane region" description="Helical" evidence="1">
    <location>
        <begin position="78"/>
        <end position="99"/>
    </location>
</feature>
<reference evidence="2" key="1">
    <citation type="submission" date="2021-02" db="EMBL/GenBank/DDBJ databases">
        <authorList>
            <person name="Nowell W R."/>
        </authorList>
    </citation>
    <scope>NUCLEOTIDE SEQUENCE</scope>
</reference>
<name>A0A819REV3_9BILA</name>
<evidence type="ECO:0000313" key="2">
    <source>
        <dbReference type="EMBL" id="CAF4046350.1"/>
    </source>
</evidence>
<keyword evidence="1" id="KW-1133">Transmembrane helix</keyword>
<accession>A0A819REV3</accession>
<dbReference type="Proteomes" id="UP000663868">
    <property type="component" value="Unassembled WGS sequence"/>
</dbReference>
<evidence type="ECO:0000313" key="3">
    <source>
        <dbReference type="Proteomes" id="UP000663868"/>
    </source>
</evidence>
<keyword evidence="1" id="KW-0472">Membrane</keyword>
<dbReference type="EMBL" id="CAJOBB010003546">
    <property type="protein sequence ID" value="CAF4046350.1"/>
    <property type="molecule type" value="Genomic_DNA"/>
</dbReference>
<organism evidence="2 3">
    <name type="scientific">Adineta steineri</name>
    <dbReference type="NCBI Taxonomy" id="433720"/>
    <lineage>
        <taxon>Eukaryota</taxon>
        <taxon>Metazoa</taxon>
        <taxon>Spiralia</taxon>
        <taxon>Gnathifera</taxon>
        <taxon>Rotifera</taxon>
        <taxon>Eurotatoria</taxon>
        <taxon>Bdelloidea</taxon>
        <taxon>Adinetida</taxon>
        <taxon>Adinetidae</taxon>
        <taxon>Adineta</taxon>
    </lineage>
</organism>
<sequence length="100" mass="11638">DYYEEKIDHSIAAFCKLIANDNETISYTPQITLLNTKIINRTANLISDKLEKSIGIWQTNFIDSELSDQNLYNRKGEVNLHTILFISLVLELFCLTFFYI</sequence>
<proteinExistence type="predicted"/>
<dbReference type="AlphaFoldDB" id="A0A819REV3"/>